<dbReference type="PANTHER" id="PTHR43065">
    <property type="entry name" value="SENSOR HISTIDINE KINASE"/>
    <property type="match status" value="1"/>
</dbReference>
<dbReference type="EC" id="2.7.13.3" evidence="2"/>
<dbReference type="EMBL" id="ANNX02000047">
    <property type="protein sequence ID" value="KYC36360.1"/>
    <property type="molecule type" value="Genomic_DNA"/>
</dbReference>
<dbReference type="InterPro" id="IPR003594">
    <property type="entry name" value="HATPase_dom"/>
</dbReference>
<evidence type="ECO:0000313" key="9">
    <source>
        <dbReference type="EMBL" id="KYC36360.1"/>
    </source>
</evidence>
<dbReference type="InterPro" id="IPR029016">
    <property type="entry name" value="GAF-like_dom_sf"/>
</dbReference>
<comment type="catalytic activity">
    <reaction evidence="1">
        <text>ATP + protein L-histidine = ADP + protein N-phospho-L-histidine.</text>
        <dbReference type="EC" id="2.7.13.3"/>
    </reaction>
</comment>
<dbReference type="Gene3D" id="3.30.450.40">
    <property type="match status" value="1"/>
</dbReference>
<dbReference type="InterPro" id="IPR004358">
    <property type="entry name" value="Sig_transdc_His_kin-like_C"/>
</dbReference>
<dbReference type="SUPFAM" id="SSF47384">
    <property type="entry name" value="Homodimeric domain of signal transducing histidine kinase"/>
    <property type="match status" value="1"/>
</dbReference>
<evidence type="ECO:0000256" key="1">
    <source>
        <dbReference type="ARBA" id="ARBA00000085"/>
    </source>
</evidence>
<accession>A0A139WV95</accession>
<dbReference type="Proteomes" id="UP000076925">
    <property type="component" value="Unassembled WGS sequence"/>
</dbReference>
<dbReference type="PANTHER" id="PTHR43065:SF50">
    <property type="entry name" value="HISTIDINE KINASE"/>
    <property type="match status" value="1"/>
</dbReference>
<dbReference type="AlphaFoldDB" id="A0A139WV95"/>
<dbReference type="SUPFAM" id="SSF55781">
    <property type="entry name" value="GAF domain-like"/>
    <property type="match status" value="1"/>
</dbReference>
<dbReference type="InterPro" id="IPR005467">
    <property type="entry name" value="His_kinase_dom"/>
</dbReference>
<dbReference type="PROSITE" id="PS50109">
    <property type="entry name" value="HIS_KIN"/>
    <property type="match status" value="1"/>
</dbReference>
<dbReference type="InterPro" id="IPR003018">
    <property type="entry name" value="GAF"/>
</dbReference>
<gene>
    <name evidence="9" type="ORF">WA1_42360</name>
</gene>
<evidence type="ECO:0000259" key="8">
    <source>
        <dbReference type="PROSITE" id="PS50113"/>
    </source>
</evidence>
<evidence type="ECO:0000256" key="5">
    <source>
        <dbReference type="ARBA" id="ARBA00023012"/>
    </source>
</evidence>
<keyword evidence="4 9" id="KW-0418">Kinase</keyword>
<keyword evidence="10" id="KW-1185">Reference proteome</keyword>
<dbReference type="Pfam" id="PF02518">
    <property type="entry name" value="HATPase_c"/>
    <property type="match status" value="1"/>
</dbReference>
<dbReference type="PROSITE" id="PS50113">
    <property type="entry name" value="PAC"/>
    <property type="match status" value="1"/>
</dbReference>
<keyword evidence="6" id="KW-0175">Coiled coil</keyword>
<protein>
    <recommendedName>
        <fullName evidence="2">histidine kinase</fullName>
        <ecNumber evidence="2">2.7.13.3</ecNumber>
    </recommendedName>
</protein>
<evidence type="ECO:0000259" key="7">
    <source>
        <dbReference type="PROSITE" id="PS50109"/>
    </source>
</evidence>
<dbReference type="Gene3D" id="3.30.565.10">
    <property type="entry name" value="Histidine kinase-like ATPase, C-terminal domain"/>
    <property type="match status" value="1"/>
</dbReference>
<evidence type="ECO:0000256" key="2">
    <source>
        <dbReference type="ARBA" id="ARBA00012438"/>
    </source>
</evidence>
<dbReference type="SMART" id="SM00065">
    <property type="entry name" value="GAF"/>
    <property type="match status" value="1"/>
</dbReference>
<dbReference type="STRING" id="128403.WA1_42360"/>
<reference evidence="9 10" key="1">
    <citation type="journal article" date="2013" name="Genome Biol. Evol.">
        <title>Genomes of Stigonematalean cyanobacteria (subsection V) and the evolution of oxygenic photosynthesis from prokaryotes to plastids.</title>
        <authorList>
            <person name="Dagan T."/>
            <person name="Roettger M."/>
            <person name="Stucken K."/>
            <person name="Landan G."/>
            <person name="Koch R."/>
            <person name="Major P."/>
            <person name="Gould S.B."/>
            <person name="Goremykin V.V."/>
            <person name="Rippka R."/>
            <person name="Tandeau de Marsac N."/>
            <person name="Gugger M."/>
            <person name="Lockhart P.J."/>
            <person name="Allen J.F."/>
            <person name="Brune I."/>
            <person name="Maus I."/>
            <person name="Puhler A."/>
            <person name="Martin W.F."/>
        </authorList>
    </citation>
    <scope>NUCLEOTIDE SEQUENCE [LARGE SCALE GENOMIC DNA]</scope>
    <source>
        <strain evidence="9 10">PCC 7110</strain>
    </source>
</reference>
<keyword evidence="3" id="KW-0597">Phosphoprotein</keyword>
<proteinExistence type="predicted"/>
<dbReference type="PRINTS" id="PR00344">
    <property type="entry name" value="BCTRLSENSOR"/>
</dbReference>
<dbReference type="CDD" id="cd00082">
    <property type="entry name" value="HisKA"/>
    <property type="match status" value="1"/>
</dbReference>
<dbReference type="NCBIfam" id="TIGR00229">
    <property type="entry name" value="sensory_box"/>
    <property type="match status" value="1"/>
</dbReference>
<evidence type="ECO:0000256" key="4">
    <source>
        <dbReference type="ARBA" id="ARBA00022777"/>
    </source>
</evidence>
<dbReference type="SMART" id="SM00387">
    <property type="entry name" value="HATPase_c"/>
    <property type="match status" value="1"/>
</dbReference>
<comment type="caution">
    <text evidence="9">The sequence shown here is derived from an EMBL/GenBank/DDBJ whole genome shotgun (WGS) entry which is preliminary data.</text>
</comment>
<dbReference type="InterPro" id="IPR000014">
    <property type="entry name" value="PAS"/>
</dbReference>
<dbReference type="SUPFAM" id="SSF55874">
    <property type="entry name" value="ATPase domain of HSP90 chaperone/DNA topoisomerase II/histidine kinase"/>
    <property type="match status" value="1"/>
</dbReference>
<dbReference type="Gene3D" id="3.30.450.20">
    <property type="entry name" value="PAS domain"/>
    <property type="match status" value="1"/>
</dbReference>
<name>A0A139WV95_9CYAN</name>
<dbReference type="InterPro" id="IPR036097">
    <property type="entry name" value="HisK_dim/P_sf"/>
</dbReference>
<keyword evidence="4 9" id="KW-0808">Transferase</keyword>
<dbReference type="InterPro" id="IPR003661">
    <property type="entry name" value="HisK_dim/P_dom"/>
</dbReference>
<dbReference type="InterPro" id="IPR000700">
    <property type="entry name" value="PAS-assoc_C"/>
</dbReference>
<dbReference type="InterPro" id="IPR036890">
    <property type="entry name" value="HATPase_C_sf"/>
</dbReference>
<feature type="domain" description="Histidine kinase" evidence="7">
    <location>
        <begin position="384"/>
        <end position="661"/>
    </location>
</feature>
<dbReference type="SUPFAM" id="SSF55785">
    <property type="entry name" value="PYP-like sensor domain (PAS domain)"/>
    <property type="match status" value="1"/>
</dbReference>
<evidence type="ECO:0000256" key="6">
    <source>
        <dbReference type="SAM" id="Coils"/>
    </source>
</evidence>
<dbReference type="InterPro" id="IPR013656">
    <property type="entry name" value="PAS_4"/>
</dbReference>
<feature type="domain" description="PAC" evidence="8">
    <location>
        <begin position="88"/>
        <end position="140"/>
    </location>
</feature>
<evidence type="ECO:0000313" key="10">
    <source>
        <dbReference type="Proteomes" id="UP000076925"/>
    </source>
</evidence>
<sequence>MAAHQAPPGQFMYLHNCPEFQLFLEYTPTAVAMFDRHMRYMAATRRWLTDYGFQQESYIGREHYEVFPQTPDIWKTVHQLCLTGYTENASTDSFVREDGSVEWVKWKGYPWYDSNGEIGGTIFSSEIITEGKYTQEAVVKKQTALATTIRDISQPKWAETGVGKSAAQFRALAKREQLLNRLASQIRNSLDLDTVIETAIQEIQQLLQIDRCTFCWYKPDTNPPIWEAIKEARNPNLPAVLGCYPEILIGSVHQQLLNQEIVRIDDVATFADSNFRQLVQSLGYQSTIQLPFKTRSGDIGVISCAQCSYPRPWTDSEVELLQAVIAQLAIAVNQAELYRHTRQAAVNAQKQAYQLERTLEELKKTQTQLVQSEKMSSLGQLVAGVAHEINNPVNFIFGNIVHANGYVEDLLNLLKLYQQTYPQPSLEILEEIEAVDLDFLMMDLPKLLTSMKMGADRIREIVRSLRSFSRHDEAQMKAVDIREGIDSTLMILQHRLKATTTRPEIEVIKNYEPLGPIACYAGQLNQVFMNLLANAIDALEEQWSRSNFAIYNSQLALTTFGCGKSSLLQESQIFHPKIRINTEIVKGNYVAICIADNGSGMTPEVQNRLFDPFFTTKPVGVGTGLGLSISYQIVEKHGGKLYCRSKLGQGTEFVVEIPIHHL</sequence>
<dbReference type="Pfam" id="PF08448">
    <property type="entry name" value="PAS_4"/>
    <property type="match status" value="1"/>
</dbReference>
<dbReference type="GO" id="GO:0000155">
    <property type="term" value="F:phosphorelay sensor kinase activity"/>
    <property type="evidence" value="ECO:0007669"/>
    <property type="project" value="InterPro"/>
</dbReference>
<dbReference type="InterPro" id="IPR035965">
    <property type="entry name" value="PAS-like_dom_sf"/>
</dbReference>
<organism evidence="9 10">
    <name type="scientific">Scytonema hofmannii PCC 7110</name>
    <dbReference type="NCBI Taxonomy" id="128403"/>
    <lineage>
        <taxon>Bacteria</taxon>
        <taxon>Bacillati</taxon>
        <taxon>Cyanobacteriota</taxon>
        <taxon>Cyanophyceae</taxon>
        <taxon>Nostocales</taxon>
        <taxon>Scytonemataceae</taxon>
        <taxon>Scytonema</taxon>
    </lineage>
</organism>
<feature type="coiled-coil region" evidence="6">
    <location>
        <begin position="345"/>
        <end position="375"/>
    </location>
</feature>
<dbReference type="Pfam" id="PF01590">
    <property type="entry name" value="GAF"/>
    <property type="match status" value="1"/>
</dbReference>
<dbReference type="Gene3D" id="1.10.287.130">
    <property type="match status" value="1"/>
</dbReference>
<keyword evidence="5" id="KW-0902">Two-component regulatory system</keyword>
<evidence type="ECO:0000256" key="3">
    <source>
        <dbReference type="ARBA" id="ARBA00022553"/>
    </source>
</evidence>